<dbReference type="HOGENOM" id="CLU_1421801_0_0_1"/>
<dbReference type="OrthoDB" id="3366093at2759"/>
<feature type="signal peptide" evidence="2">
    <location>
        <begin position="1"/>
        <end position="19"/>
    </location>
</feature>
<evidence type="ECO:0008006" key="5">
    <source>
        <dbReference type="Google" id="ProtNLM"/>
    </source>
</evidence>
<protein>
    <recommendedName>
        <fullName evidence="5">FAS1 domain-containing protein</fullName>
    </recommendedName>
</protein>
<dbReference type="EMBL" id="KN832892">
    <property type="protein sequence ID" value="KIM93939.1"/>
    <property type="molecule type" value="Genomic_DNA"/>
</dbReference>
<sequence length="191" mass="19315">MRSQSALIGSIALAAIASGSSTSATSTSTSSSITTAGLLPTLSPPNGPVSAPADSTLIQIGFLGPLNYQFIIANPVSSAQIFMWLPEGLAHGLGLNSDQVVMESLAPLNTTARLHYITTLALAYIPTNMVSSLALDLHNTTATLYNDPDSSVKTLMNLINPSIPLAPGSNLPDTDSTGTGSAGAASSTAAT</sequence>
<dbReference type="GO" id="GO:0005034">
    <property type="term" value="F:osmosensor activity"/>
    <property type="evidence" value="ECO:0007669"/>
    <property type="project" value="InterPro"/>
</dbReference>
<dbReference type="InterPro" id="IPR039295">
    <property type="entry name" value="MSB2"/>
</dbReference>
<reference evidence="4" key="2">
    <citation type="submission" date="2015-01" db="EMBL/GenBank/DDBJ databases">
        <title>Evolutionary Origins and Diversification of the Mycorrhizal Mutualists.</title>
        <authorList>
            <consortium name="DOE Joint Genome Institute"/>
            <consortium name="Mycorrhizal Genomics Consortium"/>
            <person name="Kohler A."/>
            <person name="Kuo A."/>
            <person name="Nagy L.G."/>
            <person name="Floudas D."/>
            <person name="Copeland A."/>
            <person name="Barry K.W."/>
            <person name="Cichocki N."/>
            <person name="Veneault-Fourrey C."/>
            <person name="LaButti K."/>
            <person name="Lindquist E.A."/>
            <person name="Lipzen A."/>
            <person name="Lundell T."/>
            <person name="Morin E."/>
            <person name="Murat C."/>
            <person name="Riley R."/>
            <person name="Ohm R."/>
            <person name="Sun H."/>
            <person name="Tunlid A."/>
            <person name="Henrissat B."/>
            <person name="Grigoriev I.V."/>
            <person name="Hibbett D.S."/>
            <person name="Martin F."/>
        </authorList>
    </citation>
    <scope>NUCLEOTIDE SEQUENCE [LARGE SCALE GENOMIC DNA]</scope>
    <source>
        <strain evidence="4">Zn</strain>
    </source>
</reference>
<dbReference type="GO" id="GO:0006972">
    <property type="term" value="P:hyperosmotic response"/>
    <property type="evidence" value="ECO:0007669"/>
    <property type="project" value="TreeGrafter"/>
</dbReference>
<dbReference type="PANTHER" id="PTHR35778">
    <property type="entry name" value="SIGNALING MUCIN HKR1-RELATED"/>
    <property type="match status" value="1"/>
</dbReference>
<dbReference type="GO" id="GO:0030427">
    <property type="term" value="C:site of polarized growth"/>
    <property type="evidence" value="ECO:0007669"/>
    <property type="project" value="TreeGrafter"/>
</dbReference>
<dbReference type="GO" id="GO:0031505">
    <property type="term" value="P:fungal-type cell wall organization"/>
    <property type="evidence" value="ECO:0007669"/>
    <property type="project" value="TreeGrafter"/>
</dbReference>
<gene>
    <name evidence="3" type="ORF">OIDMADRAFT_61208</name>
</gene>
<feature type="chain" id="PRO_5002174603" description="FAS1 domain-containing protein" evidence="2">
    <location>
        <begin position="20"/>
        <end position="191"/>
    </location>
</feature>
<evidence type="ECO:0000313" key="4">
    <source>
        <dbReference type="Proteomes" id="UP000054321"/>
    </source>
</evidence>
<evidence type="ECO:0000256" key="2">
    <source>
        <dbReference type="SAM" id="SignalP"/>
    </source>
</evidence>
<dbReference type="STRING" id="913774.A0A0C3GRF9"/>
<evidence type="ECO:0000313" key="3">
    <source>
        <dbReference type="EMBL" id="KIM93939.1"/>
    </source>
</evidence>
<evidence type="ECO:0000256" key="1">
    <source>
        <dbReference type="SAM" id="MobiDB-lite"/>
    </source>
</evidence>
<dbReference type="GO" id="GO:0005576">
    <property type="term" value="C:extracellular region"/>
    <property type="evidence" value="ECO:0007669"/>
    <property type="project" value="TreeGrafter"/>
</dbReference>
<dbReference type="GO" id="GO:0030010">
    <property type="term" value="P:establishment of cell polarity"/>
    <property type="evidence" value="ECO:0007669"/>
    <property type="project" value="TreeGrafter"/>
</dbReference>
<dbReference type="PANTHER" id="PTHR35778:SF1">
    <property type="entry name" value="SIGNALING MUCIN HKR1-RELATED"/>
    <property type="match status" value="1"/>
</dbReference>
<keyword evidence="2" id="KW-0732">Signal</keyword>
<feature type="region of interest" description="Disordered" evidence="1">
    <location>
        <begin position="167"/>
        <end position="191"/>
    </location>
</feature>
<feature type="compositionally biased region" description="Low complexity" evidence="1">
    <location>
        <begin position="176"/>
        <end position="191"/>
    </location>
</feature>
<dbReference type="InParanoid" id="A0A0C3GRF9"/>
<dbReference type="AlphaFoldDB" id="A0A0C3GRF9"/>
<dbReference type="GO" id="GO:0009986">
    <property type="term" value="C:cell surface"/>
    <property type="evidence" value="ECO:0007669"/>
    <property type="project" value="TreeGrafter"/>
</dbReference>
<proteinExistence type="predicted"/>
<organism evidence="3 4">
    <name type="scientific">Oidiodendron maius (strain Zn)</name>
    <dbReference type="NCBI Taxonomy" id="913774"/>
    <lineage>
        <taxon>Eukaryota</taxon>
        <taxon>Fungi</taxon>
        <taxon>Dikarya</taxon>
        <taxon>Ascomycota</taxon>
        <taxon>Pezizomycotina</taxon>
        <taxon>Leotiomycetes</taxon>
        <taxon>Leotiomycetes incertae sedis</taxon>
        <taxon>Myxotrichaceae</taxon>
        <taxon>Oidiodendron</taxon>
    </lineage>
</organism>
<name>A0A0C3GRF9_OIDMZ</name>
<keyword evidence="4" id="KW-1185">Reference proteome</keyword>
<reference evidence="3 4" key="1">
    <citation type="submission" date="2014-04" db="EMBL/GenBank/DDBJ databases">
        <authorList>
            <consortium name="DOE Joint Genome Institute"/>
            <person name="Kuo A."/>
            <person name="Martino E."/>
            <person name="Perotto S."/>
            <person name="Kohler A."/>
            <person name="Nagy L.G."/>
            <person name="Floudas D."/>
            <person name="Copeland A."/>
            <person name="Barry K.W."/>
            <person name="Cichocki N."/>
            <person name="Veneault-Fourrey C."/>
            <person name="LaButti K."/>
            <person name="Lindquist E.A."/>
            <person name="Lipzen A."/>
            <person name="Lundell T."/>
            <person name="Morin E."/>
            <person name="Murat C."/>
            <person name="Sun H."/>
            <person name="Tunlid A."/>
            <person name="Henrissat B."/>
            <person name="Grigoriev I.V."/>
            <person name="Hibbett D.S."/>
            <person name="Martin F."/>
            <person name="Nordberg H.P."/>
            <person name="Cantor M.N."/>
            <person name="Hua S.X."/>
        </authorList>
    </citation>
    <scope>NUCLEOTIDE SEQUENCE [LARGE SCALE GENOMIC DNA]</scope>
    <source>
        <strain evidence="3 4">Zn</strain>
    </source>
</reference>
<dbReference type="GO" id="GO:0001402">
    <property type="term" value="P:signal transduction involved in filamentous growth"/>
    <property type="evidence" value="ECO:0007669"/>
    <property type="project" value="TreeGrafter"/>
</dbReference>
<dbReference type="Proteomes" id="UP000054321">
    <property type="component" value="Unassembled WGS sequence"/>
</dbReference>
<accession>A0A0C3GRF9</accession>
<dbReference type="GO" id="GO:0007232">
    <property type="term" value="P:osmosensory signaling pathway via Sho1 osmosensor"/>
    <property type="evidence" value="ECO:0007669"/>
    <property type="project" value="InterPro"/>
</dbReference>
<dbReference type="GO" id="GO:0005886">
    <property type="term" value="C:plasma membrane"/>
    <property type="evidence" value="ECO:0007669"/>
    <property type="project" value="InterPro"/>
</dbReference>